<protein>
    <submittedName>
        <fullName evidence="2">Uncharacterized protein</fullName>
    </submittedName>
</protein>
<dbReference type="Gramene" id="TKW02126">
    <property type="protein sequence ID" value="TKW02126"/>
    <property type="gene ID" value="SEVIR_8G225000v2"/>
</dbReference>
<reference evidence="2" key="1">
    <citation type="submission" date="2019-03" db="EMBL/GenBank/DDBJ databases">
        <title>WGS assembly of Setaria viridis.</title>
        <authorList>
            <person name="Huang P."/>
            <person name="Jenkins J."/>
            <person name="Grimwood J."/>
            <person name="Barry K."/>
            <person name="Healey A."/>
            <person name="Mamidi S."/>
            <person name="Sreedasyam A."/>
            <person name="Shu S."/>
            <person name="Feldman M."/>
            <person name="Wu J."/>
            <person name="Yu Y."/>
            <person name="Chen C."/>
            <person name="Johnson J."/>
            <person name="Rokhsar D."/>
            <person name="Baxter I."/>
            <person name="Schmutz J."/>
            <person name="Brutnell T."/>
            <person name="Kellogg E."/>
        </authorList>
    </citation>
    <scope>NUCLEOTIDE SEQUENCE [LARGE SCALE GENOMIC DNA]</scope>
</reference>
<feature type="region of interest" description="Disordered" evidence="1">
    <location>
        <begin position="1"/>
        <end position="101"/>
    </location>
</feature>
<evidence type="ECO:0000256" key="1">
    <source>
        <dbReference type="SAM" id="MobiDB-lite"/>
    </source>
</evidence>
<accession>A0A4V6D3C4</accession>
<keyword evidence="3" id="KW-1185">Reference proteome</keyword>
<proteinExistence type="predicted"/>
<feature type="compositionally biased region" description="Pro residues" evidence="1">
    <location>
        <begin position="1"/>
        <end position="12"/>
    </location>
</feature>
<dbReference type="AlphaFoldDB" id="A0A4V6D3C4"/>
<dbReference type="EMBL" id="CM016559">
    <property type="protein sequence ID" value="TKW02126.1"/>
    <property type="molecule type" value="Genomic_DNA"/>
</dbReference>
<name>A0A4V6D3C4_SETVI</name>
<evidence type="ECO:0000313" key="3">
    <source>
        <dbReference type="Proteomes" id="UP000298652"/>
    </source>
</evidence>
<organism evidence="2 3">
    <name type="scientific">Setaria viridis</name>
    <name type="common">Green bristlegrass</name>
    <name type="synonym">Setaria italica subsp. viridis</name>
    <dbReference type="NCBI Taxonomy" id="4556"/>
    <lineage>
        <taxon>Eukaryota</taxon>
        <taxon>Viridiplantae</taxon>
        <taxon>Streptophyta</taxon>
        <taxon>Embryophyta</taxon>
        <taxon>Tracheophyta</taxon>
        <taxon>Spermatophyta</taxon>
        <taxon>Magnoliopsida</taxon>
        <taxon>Liliopsida</taxon>
        <taxon>Poales</taxon>
        <taxon>Poaceae</taxon>
        <taxon>PACMAD clade</taxon>
        <taxon>Panicoideae</taxon>
        <taxon>Panicodae</taxon>
        <taxon>Paniceae</taxon>
        <taxon>Cenchrinae</taxon>
        <taxon>Setaria</taxon>
    </lineage>
</organism>
<feature type="region of interest" description="Disordered" evidence="1">
    <location>
        <begin position="161"/>
        <end position="187"/>
    </location>
</feature>
<sequence length="299" mass="31533">MGLGPPITPPDPSFDRIEASGGGPLRPPPLQPVERRRQPATALKPHPWQWRPAKAANPGSPGPDPVPTLSDLGCWRRDGDVTASGGGSPVPRSGARVAMPEHGTRTRCIHGAWFRRGAGRAGPCPGPTVAGLELARPAAAGSSSTGCGGARARLAGGDVAVQPALGQEPPWPPRRSRGARRREGSASCRSFKPCSPASLQGRRRLPVILGACAAPTGRELAGRNPSPALCRCRQQRHLQVPFPPWRCCFKAFPPTCWYGRACAGWSDAGWDGSVRRNPSPALAGAVTDDALRCRGPPWR</sequence>
<gene>
    <name evidence="2" type="ORF">SEVIR_8G225000v2</name>
</gene>
<dbReference type="Proteomes" id="UP000298652">
    <property type="component" value="Chromosome 8"/>
</dbReference>
<evidence type="ECO:0000313" key="2">
    <source>
        <dbReference type="EMBL" id="TKW02126.1"/>
    </source>
</evidence>